<gene>
    <name evidence="2" type="ORF">GBAR_LOCUS15289</name>
</gene>
<dbReference type="Proteomes" id="UP001174909">
    <property type="component" value="Unassembled WGS sequence"/>
</dbReference>
<proteinExistence type="predicted"/>
<dbReference type="PANTHER" id="PTHR47148">
    <property type="entry name" value="CYTOCHROME C OXIDASE ASSEMBLY FACTOR 1 HOMOLOG"/>
    <property type="match status" value="1"/>
</dbReference>
<dbReference type="GO" id="GO:0005743">
    <property type="term" value="C:mitochondrial inner membrane"/>
    <property type="evidence" value="ECO:0007669"/>
    <property type="project" value="TreeGrafter"/>
</dbReference>
<name>A0AA35SAS9_GEOBA</name>
<evidence type="ECO:0000313" key="3">
    <source>
        <dbReference type="Proteomes" id="UP001174909"/>
    </source>
</evidence>
<dbReference type="PANTHER" id="PTHR47148:SF1">
    <property type="entry name" value="CYTOCHROME C OXIDASE ASSEMBLY FACTOR 1 HOMOLOG"/>
    <property type="match status" value="1"/>
</dbReference>
<sequence>MLQRVSLESLKKAALYGAVLSASGCSVLYYLIQRNFARSPYYQQSIEALREHQLACRLLGEPLQFQTLRLGNQQNWVTTEEAHVLIPVSGRRSAGQLRSTAVFSDGQWHLTDLVLEFRGRTEKLVILDNNMKSR</sequence>
<organism evidence="2 3">
    <name type="scientific">Geodia barretti</name>
    <name type="common">Barrett's horny sponge</name>
    <dbReference type="NCBI Taxonomy" id="519541"/>
    <lineage>
        <taxon>Eukaryota</taxon>
        <taxon>Metazoa</taxon>
        <taxon>Porifera</taxon>
        <taxon>Demospongiae</taxon>
        <taxon>Heteroscleromorpha</taxon>
        <taxon>Tetractinellida</taxon>
        <taxon>Astrophorina</taxon>
        <taxon>Geodiidae</taxon>
        <taxon>Geodia</taxon>
    </lineage>
</organism>
<dbReference type="GO" id="GO:0032981">
    <property type="term" value="P:mitochondrial respiratory chain complex I assembly"/>
    <property type="evidence" value="ECO:0007669"/>
    <property type="project" value="TreeGrafter"/>
</dbReference>
<keyword evidence="3" id="KW-1185">Reference proteome</keyword>
<dbReference type="GO" id="GO:0033617">
    <property type="term" value="P:mitochondrial respiratory chain complex IV assembly"/>
    <property type="evidence" value="ECO:0007669"/>
    <property type="project" value="TreeGrafter"/>
</dbReference>
<dbReference type="Pfam" id="PF08695">
    <property type="entry name" value="Coa1"/>
    <property type="match status" value="1"/>
</dbReference>
<comment type="caution">
    <text evidence="2">The sequence shown here is derived from an EMBL/GenBank/DDBJ whole genome shotgun (WGS) entry which is preliminary data.</text>
</comment>
<evidence type="ECO:0000256" key="1">
    <source>
        <dbReference type="SAM" id="Phobius"/>
    </source>
</evidence>
<keyword evidence="1" id="KW-0472">Membrane</keyword>
<accession>A0AA35SAS9</accession>
<keyword evidence="1" id="KW-1133">Transmembrane helix</keyword>
<evidence type="ECO:0000313" key="2">
    <source>
        <dbReference type="EMBL" id="CAI8026640.1"/>
    </source>
</evidence>
<dbReference type="AlphaFoldDB" id="A0AA35SAS9"/>
<protein>
    <submittedName>
        <fullName evidence="2">Cytochrome c oxidase assembly factor 1 homolog</fullName>
    </submittedName>
</protein>
<dbReference type="EMBL" id="CASHTH010002224">
    <property type="protein sequence ID" value="CAI8026640.1"/>
    <property type="molecule type" value="Genomic_DNA"/>
</dbReference>
<keyword evidence="1" id="KW-0812">Transmembrane</keyword>
<feature type="transmembrane region" description="Helical" evidence="1">
    <location>
        <begin position="13"/>
        <end position="32"/>
    </location>
</feature>
<reference evidence="2" key="1">
    <citation type="submission" date="2023-03" db="EMBL/GenBank/DDBJ databases">
        <authorList>
            <person name="Steffen K."/>
            <person name="Cardenas P."/>
        </authorList>
    </citation>
    <scope>NUCLEOTIDE SEQUENCE</scope>
</reference>
<dbReference type="PROSITE" id="PS51257">
    <property type="entry name" value="PROKAR_LIPOPROTEIN"/>
    <property type="match status" value="1"/>
</dbReference>
<dbReference type="InterPro" id="IPR014807">
    <property type="entry name" value="Coa1"/>
</dbReference>